<dbReference type="SUPFAM" id="SSF56037">
    <property type="entry name" value="PheT/TilS domain"/>
    <property type="match status" value="1"/>
</dbReference>
<dbReference type="InterPro" id="IPR011063">
    <property type="entry name" value="TilS/TtcA_N"/>
</dbReference>
<comment type="catalytic activity">
    <reaction evidence="7 8">
        <text>cytidine(34) in tRNA(Ile2) + L-lysine + ATP = lysidine(34) in tRNA(Ile2) + AMP + diphosphate + H(+)</text>
        <dbReference type="Rhea" id="RHEA:43744"/>
        <dbReference type="Rhea" id="RHEA-COMP:10625"/>
        <dbReference type="Rhea" id="RHEA-COMP:10670"/>
        <dbReference type="ChEBI" id="CHEBI:15378"/>
        <dbReference type="ChEBI" id="CHEBI:30616"/>
        <dbReference type="ChEBI" id="CHEBI:32551"/>
        <dbReference type="ChEBI" id="CHEBI:33019"/>
        <dbReference type="ChEBI" id="CHEBI:82748"/>
        <dbReference type="ChEBI" id="CHEBI:83665"/>
        <dbReference type="ChEBI" id="CHEBI:456215"/>
        <dbReference type="EC" id="6.3.4.19"/>
    </reaction>
</comment>
<dbReference type="InterPro" id="IPR012796">
    <property type="entry name" value="Lysidine-tRNA-synth_C"/>
</dbReference>
<dbReference type="NCBIfam" id="TIGR02432">
    <property type="entry name" value="lysidine_TilS_N"/>
    <property type="match status" value="1"/>
</dbReference>
<comment type="caution">
    <text evidence="10">The sequence shown here is derived from an EMBL/GenBank/DDBJ whole genome shotgun (WGS) entry which is preliminary data.</text>
</comment>
<dbReference type="InterPro" id="IPR012795">
    <property type="entry name" value="tRNA_Ile_lys_synt_N"/>
</dbReference>
<dbReference type="GO" id="GO:0005524">
    <property type="term" value="F:ATP binding"/>
    <property type="evidence" value="ECO:0007669"/>
    <property type="project" value="UniProtKB-UniRule"/>
</dbReference>
<dbReference type="GO" id="GO:0032267">
    <property type="term" value="F:tRNA(Ile)-lysidine synthase activity"/>
    <property type="evidence" value="ECO:0007669"/>
    <property type="project" value="UniProtKB-EC"/>
</dbReference>
<dbReference type="Gene3D" id="3.30.465.60">
    <property type="match status" value="1"/>
</dbReference>
<keyword evidence="2 8" id="KW-0963">Cytoplasm</keyword>
<evidence type="ECO:0000256" key="6">
    <source>
        <dbReference type="ARBA" id="ARBA00022840"/>
    </source>
</evidence>
<name>A0A511V0Q5_9BACI</name>
<dbReference type="RefSeq" id="WP_146937345.1">
    <property type="nucleotide sequence ID" value="NZ_BJXW01000013.1"/>
</dbReference>
<evidence type="ECO:0000313" key="10">
    <source>
        <dbReference type="EMBL" id="GEN31293.1"/>
    </source>
</evidence>
<dbReference type="CDD" id="cd01992">
    <property type="entry name" value="TilS_N"/>
    <property type="match status" value="1"/>
</dbReference>
<dbReference type="InterPro" id="IPR012094">
    <property type="entry name" value="tRNA_Ile_lys_synt"/>
</dbReference>
<protein>
    <recommendedName>
        <fullName evidence="8">tRNA(Ile)-lysidine synthase</fullName>
        <ecNumber evidence="8">6.3.4.19</ecNumber>
    </recommendedName>
    <alternativeName>
        <fullName evidence="8">tRNA(Ile)-2-lysyl-cytidine synthase</fullName>
    </alternativeName>
    <alternativeName>
        <fullName evidence="8">tRNA(Ile)-lysidine synthetase</fullName>
    </alternativeName>
</protein>
<proteinExistence type="inferred from homology"/>
<evidence type="ECO:0000313" key="11">
    <source>
        <dbReference type="Proteomes" id="UP000321491"/>
    </source>
</evidence>
<dbReference type="SUPFAM" id="SSF52402">
    <property type="entry name" value="Adenine nucleotide alpha hydrolases-like"/>
    <property type="match status" value="1"/>
</dbReference>
<gene>
    <name evidence="8 10" type="primary">tilS</name>
    <name evidence="10" type="ORF">CQU01_15310</name>
</gene>
<keyword evidence="11" id="KW-1185">Reference proteome</keyword>
<reference evidence="10 11" key="1">
    <citation type="submission" date="2019-07" db="EMBL/GenBank/DDBJ databases">
        <title>Whole genome shotgun sequence of Cerasibacillus quisquiliarum NBRC 102429.</title>
        <authorList>
            <person name="Hosoyama A."/>
            <person name="Uohara A."/>
            <person name="Ohji S."/>
            <person name="Ichikawa N."/>
        </authorList>
    </citation>
    <scope>NUCLEOTIDE SEQUENCE [LARGE SCALE GENOMIC DNA]</scope>
    <source>
        <strain evidence="10 11">NBRC 102429</strain>
    </source>
</reference>
<evidence type="ECO:0000256" key="8">
    <source>
        <dbReference type="HAMAP-Rule" id="MF_01161"/>
    </source>
</evidence>
<keyword evidence="5 8" id="KW-0547">Nucleotide-binding</keyword>
<dbReference type="Pfam" id="PF11734">
    <property type="entry name" value="TilS_C"/>
    <property type="match status" value="1"/>
</dbReference>
<dbReference type="SMART" id="SM00977">
    <property type="entry name" value="TilS_C"/>
    <property type="match status" value="1"/>
</dbReference>
<dbReference type="EC" id="6.3.4.19" evidence="8"/>
<comment type="domain">
    <text evidence="8">The N-terminal region contains the highly conserved SGGXDS motif, predicted to be a P-loop motif involved in ATP binding.</text>
</comment>
<dbReference type="Pfam" id="PF01171">
    <property type="entry name" value="ATP_bind_3"/>
    <property type="match status" value="1"/>
</dbReference>
<evidence type="ECO:0000256" key="3">
    <source>
        <dbReference type="ARBA" id="ARBA00022598"/>
    </source>
</evidence>
<evidence type="ECO:0000259" key="9">
    <source>
        <dbReference type="SMART" id="SM00977"/>
    </source>
</evidence>
<dbReference type="OrthoDB" id="9807403at2"/>
<comment type="function">
    <text evidence="8">Ligates lysine onto the cytidine present at position 34 of the AUA codon-specific tRNA(Ile) that contains the anticodon CAU, in an ATP-dependent manner. Cytidine is converted to lysidine, thus changing the amino acid specificity of the tRNA from methionine to isoleucine.</text>
</comment>
<dbReference type="SUPFAM" id="SSF82829">
    <property type="entry name" value="MesJ substrate recognition domain-like"/>
    <property type="match status" value="1"/>
</dbReference>
<dbReference type="Proteomes" id="UP000321491">
    <property type="component" value="Unassembled WGS sequence"/>
</dbReference>
<evidence type="ECO:0000256" key="1">
    <source>
        <dbReference type="ARBA" id="ARBA00004496"/>
    </source>
</evidence>
<comment type="similarity">
    <text evidence="8">Belongs to the tRNA(Ile)-lysidine synthase family.</text>
</comment>
<feature type="binding site" evidence="8">
    <location>
        <begin position="26"/>
        <end position="31"/>
    </location>
    <ligand>
        <name>ATP</name>
        <dbReference type="ChEBI" id="CHEBI:30616"/>
    </ligand>
</feature>
<keyword evidence="3 8" id="KW-0436">Ligase</keyword>
<dbReference type="Gene3D" id="3.40.50.620">
    <property type="entry name" value="HUPs"/>
    <property type="match status" value="1"/>
</dbReference>
<keyword evidence="4 8" id="KW-0819">tRNA processing</keyword>
<evidence type="ECO:0000256" key="2">
    <source>
        <dbReference type="ARBA" id="ARBA00022490"/>
    </source>
</evidence>
<dbReference type="PANTHER" id="PTHR43033:SF1">
    <property type="entry name" value="TRNA(ILE)-LYSIDINE SYNTHASE-RELATED"/>
    <property type="match status" value="1"/>
</dbReference>
<evidence type="ECO:0000256" key="4">
    <source>
        <dbReference type="ARBA" id="ARBA00022694"/>
    </source>
</evidence>
<evidence type="ECO:0000256" key="5">
    <source>
        <dbReference type="ARBA" id="ARBA00022741"/>
    </source>
</evidence>
<sequence>MEQKVAQFIKRHHLLTKGSHILVGVSGGADSLALLHYLWQMRDTWNLQLTALSVDHQWRGKESKKDLESVQNICQQWHIPFIGTSLDVPTFKKQHQLNAQVASRKVRYQFFREQMESLRADALALGHHGDDQVETFVMRLIRTADSSAFQGIPVKRPFATGMIIRPFLCLTKREIEDYCERHDLHPRWDSSNDDVDYTRNYIRKTIAPLLKSKNNNIHQTVQHLSETLADDETYLKEQAEQMVQAVVSFNEKDRKAIFRVDDFTSYPTALQRRAYHLILNYLYHHLPDNLSYIHEQNFFDLLKRVRSNAEIDFPNRLKIRRTYQVITFLFEKEQSKRETVHKTLNVPDRVVLPDGSEVVAQFTEEFNDNDTFTYICALELVELPLHIRTRQAGDRMTWKGLKGTKKLKDIFIDEKIPLEKRDTWPVITDNRGHILWLVGLRKNNLKSNGTSLVQLKYKGDV</sequence>
<organism evidence="10 11">
    <name type="scientific">Cerasibacillus quisquiliarum</name>
    <dbReference type="NCBI Taxonomy" id="227865"/>
    <lineage>
        <taxon>Bacteria</taxon>
        <taxon>Bacillati</taxon>
        <taxon>Bacillota</taxon>
        <taxon>Bacilli</taxon>
        <taxon>Bacillales</taxon>
        <taxon>Bacillaceae</taxon>
        <taxon>Cerasibacillus</taxon>
    </lineage>
</organism>
<dbReference type="EMBL" id="BJXW01000013">
    <property type="protein sequence ID" value="GEN31293.1"/>
    <property type="molecule type" value="Genomic_DNA"/>
</dbReference>
<feature type="domain" description="Lysidine-tRNA(Ile) synthetase C-terminal" evidence="9">
    <location>
        <begin position="385"/>
        <end position="457"/>
    </location>
</feature>
<accession>A0A511V0Q5</accession>
<dbReference type="GO" id="GO:0006400">
    <property type="term" value="P:tRNA modification"/>
    <property type="evidence" value="ECO:0007669"/>
    <property type="project" value="UniProtKB-UniRule"/>
</dbReference>
<keyword evidence="6 8" id="KW-0067">ATP-binding</keyword>
<dbReference type="AlphaFoldDB" id="A0A511V0Q5"/>
<dbReference type="HAMAP" id="MF_01161">
    <property type="entry name" value="tRNA_Ile_lys_synt"/>
    <property type="match status" value="1"/>
</dbReference>
<evidence type="ECO:0000256" key="7">
    <source>
        <dbReference type="ARBA" id="ARBA00048539"/>
    </source>
</evidence>
<dbReference type="NCBIfam" id="TIGR02433">
    <property type="entry name" value="lysidine_TilS_C"/>
    <property type="match status" value="1"/>
</dbReference>
<comment type="subcellular location">
    <subcellularLocation>
        <location evidence="1 8">Cytoplasm</location>
    </subcellularLocation>
</comment>
<dbReference type="PANTHER" id="PTHR43033">
    <property type="entry name" value="TRNA(ILE)-LYSIDINE SYNTHASE-RELATED"/>
    <property type="match status" value="1"/>
</dbReference>
<dbReference type="GO" id="GO:0005737">
    <property type="term" value="C:cytoplasm"/>
    <property type="evidence" value="ECO:0007669"/>
    <property type="project" value="UniProtKB-SubCell"/>
</dbReference>
<dbReference type="InterPro" id="IPR014729">
    <property type="entry name" value="Rossmann-like_a/b/a_fold"/>
</dbReference>